<evidence type="ECO:0008006" key="3">
    <source>
        <dbReference type="Google" id="ProtNLM"/>
    </source>
</evidence>
<sequence>MKCFLILMVIIVSFATGCNKEEISSPYFVWEGQFYITTHEPIAKNELSEKIGKIREIASKPYENGQAKGLPEGTMLFMVEGQHLGTDKTNDGIIAFERDGEFNIARQIEPELKGELK</sequence>
<dbReference type="Proteomes" id="UP000028868">
    <property type="component" value="Unassembled WGS sequence"/>
</dbReference>
<keyword evidence="2" id="KW-1185">Reference proteome</keyword>
<dbReference type="OrthoDB" id="2929616at2"/>
<dbReference type="PROSITE" id="PS51257">
    <property type="entry name" value="PROKAR_LIPOPROTEIN"/>
    <property type="match status" value="1"/>
</dbReference>
<comment type="caution">
    <text evidence="1">The sequence shown here is derived from an EMBL/GenBank/DDBJ whole genome shotgun (WGS) entry which is preliminary data.</text>
</comment>
<evidence type="ECO:0000313" key="2">
    <source>
        <dbReference type="Proteomes" id="UP000028868"/>
    </source>
</evidence>
<name>A0A024P4G8_9BACI</name>
<dbReference type="RefSeq" id="WP_035505834.1">
    <property type="nucleotide sequence ID" value="NZ_CCDH010000001.1"/>
</dbReference>
<proteinExistence type="predicted"/>
<reference evidence="1 2" key="2">
    <citation type="submission" date="2014-05" db="EMBL/GenBank/DDBJ databases">
        <title>Draft genome sequence of Halobacillus karajensis HK-03.</title>
        <authorList>
            <person name="Khelaifia S."/>
            <person name="Croce O."/>
            <person name="Lagier J.C."/>
            <person name="Raoult D."/>
        </authorList>
    </citation>
    <scope>NUCLEOTIDE SEQUENCE [LARGE SCALE GENOMIC DNA]</scope>
    <source>
        <strain evidence="1 2">HD-03</strain>
    </source>
</reference>
<gene>
    <name evidence="1" type="ORF">BN983_00703</name>
</gene>
<dbReference type="EMBL" id="CCDI010000001">
    <property type="protein sequence ID" value="CDQ22492.1"/>
    <property type="molecule type" value="Genomic_DNA"/>
</dbReference>
<protein>
    <recommendedName>
        <fullName evidence="3">Lipoprotein</fullName>
    </recommendedName>
</protein>
<accession>A0A024P4G8</accession>
<organism evidence="1 2">
    <name type="scientific">Halobacillus karajensis</name>
    <dbReference type="NCBI Taxonomy" id="195088"/>
    <lineage>
        <taxon>Bacteria</taxon>
        <taxon>Bacillati</taxon>
        <taxon>Bacillota</taxon>
        <taxon>Bacilli</taxon>
        <taxon>Bacillales</taxon>
        <taxon>Bacillaceae</taxon>
        <taxon>Halobacillus</taxon>
    </lineage>
</organism>
<dbReference type="AlphaFoldDB" id="A0A024P4G8"/>
<reference evidence="2" key="1">
    <citation type="submission" date="2014-03" db="EMBL/GenBank/DDBJ databases">
        <authorList>
            <person name="Urmite Genomes U."/>
        </authorList>
    </citation>
    <scope>NUCLEOTIDE SEQUENCE [LARGE SCALE GENOMIC DNA]</scope>
    <source>
        <strain evidence="2">HD-03</strain>
    </source>
</reference>
<evidence type="ECO:0000313" key="1">
    <source>
        <dbReference type="EMBL" id="CDQ22492.1"/>
    </source>
</evidence>